<keyword evidence="6" id="KW-0067">ATP-binding</keyword>
<evidence type="ECO:0000256" key="1">
    <source>
        <dbReference type="ARBA" id="ARBA00008894"/>
    </source>
</evidence>
<protein>
    <recommendedName>
        <fullName evidence="14">Disease resistance protein RGA3</fullName>
    </recommendedName>
</protein>
<evidence type="ECO:0000259" key="11">
    <source>
        <dbReference type="Pfam" id="PF23598"/>
    </source>
</evidence>
<proteinExistence type="inferred from homology"/>
<keyword evidence="3" id="KW-0677">Repeat</keyword>
<evidence type="ECO:0000256" key="2">
    <source>
        <dbReference type="ARBA" id="ARBA00022614"/>
    </source>
</evidence>
<keyword evidence="4" id="KW-0547">Nucleotide-binding</keyword>
<dbReference type="Gene3D" id="3.80.10.10">
    <property type="entry name" value="Ribonuclease Inhibitor"/>
    <property type="match status" value="2"/>
</dbReference>
<dbReference type="PANTHER" id="PTHR36766">
    <property type="entry name" value="PLANT BROAD-SPECTRUM MILDEW RESISTANCE PROTEIN RPW8"/>
    <property type="match status" value="1"/>
</dbReference>
<organism evidence="12 13">
    <name type="scientific">Escallonia rubra</name>
    <dbReference type="NCBI Taxonomy" id="112253"/>
    <lineage>
        <taxon>Eukaryota</taxon>
        <taxon>Viridiplantae</taxon>
        <taxon>Streptophyta</taxon>
        <taxon>Embryophyta</taxon>
        <taxon>Tracheophyta</taxon>
        <taxon>Spermatophyta</taxon>
        <taxon>Magnoliopsida</taxon>
        <taxon>eudicotyledons</taxon>
        <taxon>Gunneridae</taxon>
        <taxon>Pentapetalae</taxon>
        <taxon>asterids</taxon>
        <taxon>campanulids</taxon>
        <taxon>Escalloniales</taxon>
        <taxon>Escalloniaceae</taxon>
        <taxon>Escallonia</taxon>
    </lineage>
</organism>
<dbReference type="Pfam" id="PF00931">
    <property type="entry name" value="NB-ARC"/>
    <property type="match status" value="1"/>
</dbReference>
<feature type="domain" description="Disease resistance R13L4/SHOC-2-like LRR" evidence="11">
    <location>
        <begin position="552"/>
        <end position="784"/>
    </location>
</feature>
<evidence type="ECO:0000256" key="5">
    <source>
        <dbReference type="ARBA" id="ARBA00022821"/>
    </source>
</evidence>
<dbReference type="InterPro" id="IPR058922">
    <property type="entry name" value="WHD_DRP"/>
</dbReference>
<evidence type="ECO:0000259" key="9">
    <source>
        <dbReference type="Pfam" id="PF18052"/>
    </source>
</evidence>
<dbReference type="Gene3D" id="3.40.50.300">
    <property type="entry name" value="P-loop containing nucleotide triphosphate hydrolases"/>
    <property type="match status" value="1"/>
</dbReference>
<name>A0AA88UJI5_9ASTE</name>
<dbReference type="InterPro" id="IPR036388">
    <property type="entry name" value="WH-like_DNA-bd_sf"/>
</dbReference>
<dbReference type="AlphaFoldDB" id="A0AA88UJI5"/>
<dbReference type="PANTHER" id="PTHR36766:SF61">
    <property type="entry name" value="NB-ARC DOMAIN DISEASE RESISTANCE PROTEIN"/>
    <property type="match status" value="1"/>
</dbReference>
<accession>A0AA88UJI5</accession>
<dbReference type="InterPro" id="IPR041118">
    <property type="entry name" value="Rx_N"/>
</dbReference>
<feature type="coiled-coil region" evidence="7">
    <location>
        <begin position="66"/>
        <end position="105"/>
    </location>
</feature>
<evidence type="ECO:0008006" key="14">
    <source>
        <dbReference type="Google" id="ProtNLM"/>
    </source>
</evidence>
<dbReference type="InterPro" id="IPR027417">
    <property type="entry name" value="P-loop_NTPase"/>
</dbReference>
<evidence type="ECO:0000256" key="3">
    <source>
        <dbReference type="ARBA" id="ARBA00022737"/>
    </source>
</evidence>
<dbReference type="SUPFAM" id="SSF52540">
    <property type="entry name" value="P-loop containing nucleoside triphosphate hydrolases"/>
    <property type="match status" value="1"/>
</dbReference>
<evidence type="ECO:0000256" key="4">
    <source>
        <dbReference type="ARBA" id="ARBA00022741"/>
    </source>
</evidence>
<dbReference type="GO" id="GO:0005524">
    <property type="term" value="F:ATP binding"/>
    <property type="evidence" value="ECO:0007669"/>
    <property type="project" value="UniProtKB-KW"/>
</dbReference>
<dbReference type="SUPFAM" id="SSF52058">
    <property type="entry name" value="L domain-like"/>
    <property type="match status" value="1"/>
</dbReference>
<dbReference type="Pfam" id="PF23559">
    <property type="entry name" value="WHD_DRP"/>
    <property type="match status" value="1"/>
</dbReference>
<dbReference type="InterPro" id="IPR042197">
    <property type="entry name" value="Apaf_helical"/>
</dbReference>
<evidence type="ECO:0000256" key="6">
    <source>
        <dbReference type="ARBA" id="ARBA00022840"/>
    </source>
</evidence>
<evidence type="ECO:0000313" key="12">
    <source>
        <dbReference type="EMBL" id="KAK2987345.1"/>
    </source>
</evidence>
<dbReference type="FunFam" id="3.40.50.300:FF:001091">
    <property type="entry name" value="Probable disease resistance protein At1g61300"/>
    <property type="match status" value="1"/>
</dbReference>
<feature type="domain" description="NB-ARC" evidence="8">
    <location>
        <begin position="168"/>
        <end position="333"/>
    </location>
</feature>
<dbReference type="PRINTS" id="PR00364">
    <property type="entry name" value="DISEASERSIST"/>
</dbReference>
<evidence type="ECO:0000259" key="8">
    <source>
        <dbReference type="Pfam" id="PF00931"/>
    </source>
</evidence>
<dbReference type="Proteomes" id="UP001187471">
    <property type="component" value="Unassembled WGS sequence"/>
</dbReference>
<dbReference type="Gene3D" id="1.10.10.10">
    <property type="entry name" value="Winged helix-like DNA-binding domain superfamily/Winged helix DNA-binding domain"/>
    <property type="match status" value="1"/>
</dbReference>
<dbReference type="Gene3D" id="1.20.5.4130">
    <property type="match status" value="1"/>
</dbReference>
<dbReference type="InterPro" id="IPR032675">
    <property type="entry name" value="LRR_dom_sf"/>
</dbReference>
<feature type="domain" description="Disease resistance N-terminal" evidence="9">
    <location>
        <begin position="9"/>
        <end position="96"/>
    </location>
</feature>
<keyword evidence="13" id="KW-1185">Reference proteome</keyword>
<evidence type="ECO:0000313" key="13">
    <source>
        <dbReference type="Proteomes" id="UP001187471"/>
    </source>
</evidence>
<keyword evidence="2" id="KW-0433">Leucine-rich repeat</keyword>
<dbReference type="Gene3D" id="1.10.8.430">
    <property type="entry name" value="Helical domain of apoptotic protease-activating factors"/>
    <property type="match status" value="1"/>
</dbReference>
<dbReference type="Pfam" id="PF18052">
    <property type="entry name" value="Rx_N"/>
    <property type="match status" value="1"/>
</dbReference>
<dbReference type="EMBL" id="JAVXUO010000990">
    <property type="protein sequence ID" value="KAK2987345.1"/>
    <property type="molecule type" value="Genomic_DNA"/>
</dbReference>
<reference evidence="12" key="1">
    <citation type="submission" date="2022-12" db="EMBL/GenBank/DDBJ databases">
        <title>Draft genome assemblies for two species of Escallonia (Escalloniales).</title>
        <authorList>
            <person name="Chanderbali A."/>
            <person name="Dervinis C."/>
            <person name="Anghel I."/>
            <person name="Soltis D."/>
            <person name="Soltis P."/>
            <person name="Zapata F."/>
        </authorList>
    </citation>
    <scope>NUCLEOTIDE SEQUENCE</scope>
    <source>
        <strain evidence="12">UCBG92.1500</strain>
        <tissue evidence="12">Leaf</tissue>
    </source>
</reference>
<comment type="caution">
    <text evidence="12">The sequence shown here is derived from an EMBL/GenBank/DDBJ whole genome shotgun (WGS) entry which is preliminary data.</text>
</comment>
<feature type="domain" description="Disease resistance protein winged helix" evidence="10">
    <location>
        <begin position="429"/>
        <end position="493"/>
    </location>
</feature>
<dbReference type="GO" id="GO:0051707">
    <property type="term" value="P:response to other organism"/>
    <property type="evidence" value="ECO:0007669"/>
    <property type="project" value="UniProtKB-ARBA"/>
</dbReference>
<gene>
    <name evidence="12" type="ORF">RJ640_023646</name>
</gene>
<dbReference type="GO" id="GO:0043531">
    <property type="term" value="F:ADP binding"/>
    <property type="evidence" value="ECO:0007669"/>
    <property type="project" value="InterPro"/>
</dbReference>
<dbReference type="Pfam" id="PF23598">
    <property type="entry name" value="LRR_14"/>
    <property type="match status" value="1"/>
</dbReference>
<evidence type="ECO:0000259" key="10">
    <source>
        <dbReference type="Pfam" id="PF23559"/>
    </source>
</evidence>
<comment type="similarity">
    <text evidence="1">Belongs to the disease resistance NB-LRR family.</text>
</comment>
<keyword evidence="5" id="KW-0611">Plant defense</keyword>
<dbReference type="InterPro" id="IPR055414">
    <property type="entry name" value="LRR_R13L4/SHOC2-like"/>
</dbReference>
<keyword evidence="7" id="KW-0175">Coiled coil</keyword>
<dbReference type="GO" id="GO:0006952">
    <property type="term" value="P:defense response"/>
    <property type="evidence" value="ECO:0007669"/>
    <property type="project" value="UniProtKB-KW"/>
</dbReference>
<dbReference type="InterPro" id="IPR002182">
    <property type="entry name" value="NB-ARC"/>
</dbReference>
<evidence type="ECO:0000256" key="7">
    <source>
        <dbReference type="SAM" id="Coils"/>
    </source>
</evidence>
<sequence length="825" mass="94381">MGETFLFGFVEEVCMKLMSLAAQEFKQAWGVKDECRRLLETASAIEAVLLDAEERQVHSHSERLWLKKLQDVMDDISNVVDDMEIEALRRRVDAMSNENQIMKKVSNFLPQPHLKMGEKIKKIRKRIDDIYKDAQHFNFRNTITNKPATFKGRETYSYVRQSEVIGRDDDKEILVRKLVEGSSCELSVLSIVGMGGLGKTVLAQLVFHDERVKSHFEQRIWVHVSTDFNLRRVILGIVGTENKNLSLERLQQLLRKMLNGKRFLLVLDDVWIRKVDQWKDLRDLLMVGGNGSKIVVTTREDIVATVVSGDRYMLGGLSDDDCWSLFVKEAFEEGKDNEHQELADIGRKIAMKNKGVPLSVKTLGGMLFSKTDEREWLSVLNSDIWKLDQREYDIMPILRLSFDQLPSYMKRCFAYCAVIPQSTHAFKIKEVMVQLWMAQGLIPLSSIADQQPEHIGNQCFNELVARSFLGHVRESTQELQTVCSMHDLMHDLARSVLGDVFSAMDLGTKDFPESVCHVSSFDNLRMRQKFPDSLFSLKKLRTFIWLCGNPIEDSISIDPIISSFKYLRVLDLSLTVFKKLPKSIEQLKHMRYLDLSFNCLLKRLPKSICKLYKLQTLRILLDLQELPKGMWKLISLRHLYVTSHQRSFPARGIGCLTSVRILGFRDCSQLASLPNSMQLTALEDLTIMNCPELRLSESDMQGLSNLRRLSLHSLPKLLEIPRGLQQAAGTLKSLYVGNCVGLAALPEWLGDFTSLQMLTLCDCPNLTSLPESMRRLTALKELHIVKCPELSRRCKQGGEDWPNVAHVSVISHSDALRTDDFYFGK</sequence>